<sequence>MNRLRVTGVTYLGGHPRHPRPIEGLRLDVTLAGLAVGGPLRSLLSVRWPSLAWLYVLTVGDVEGKAHSLQFEFLNFPNLTRARQAGDAASVIGLGIDDVTCWLLVPRTSVPELRTRLASWTLGAAGAQQQAGMGDADMPEQVALQAIAVWRATDLGRQPLTDRNTLHHRLAVAEQHRRSGDLLSALTLLQQLAAQAIETFGATDRATIVARNNLAFALAVGGFRHEAIEAYWEILDDLAASGIVDQTKAEAFARQNLARLHDPHWQP</sequence>
<dbReference type="EMBL" id="AP035881">
    <property type="protein sequence ID" value="BFP49855.1"/>
    <property type="molecule type" value="Genomic_DNA"/>
</dbReference>
<gene>
    <name evidence="1" type="ORF">KCMC57_62230</name>
</gene>
<name>A0AB33KEH3_9ACTN</name>
<dbReference type="AlphaFoldDB" id="A0AB33KEH3"/>
<dbReference type="Gene3D" id="1.25.40.10">
    <property type="entry name" value="Tetratricopeptide repeat domain"/>
    <property type="match status" value="1"/>
</dbReference>
<reference evidence="1" key="1">
    <citation type="submission" date="2024-07" db="EMBL/GenBank/DDBJ databases">
        <title>Complete genome sequences of cellulolytic bacteria, Kitasatospora sp. CMC57 and Streptomyces sp. CMC78, isolated from Japanese agricultural soil.</title>
        <authorList>
            <person name="Hashimoto T."/>
            <person name="Ito M."/>
            <person name="Iwamoto M."/>
            <person name="Fukahori D."/>
            <person name="Shoda T."/>
            <person name="Sakoda M."/>
            <person name="Morohoshi T."/>
            <person name="Mitsuboshi M."/>
            <person name="Nishizawa T."/>
        </authorList>
    </citation>
    <scope>NUCLEOTIDE SEQUENCE</scope>
    <source>
        <strain evidence="1">CMC57</strain>
    </source>
</reference>
<dbReference type="RefSeq" id="WP_407991913.1">
    <property type="nucleotide sequence ID" value="NZ_AP035881.2"/>
</dbReference>
<organism evidence="1">
    <name type="scientific">Kitasatospora sp. CMC57</name>
    <dbReference type="NCBI Taxonomy" id="3231513"/>
    <lineage>
        <taxon>Bacteria</taxon>
        <taxon>Bacillati</taxon>
        <taxon>Actinomycetota</taxon>
        <taxon>Actinomycetes</taxon>
        <taxon>Kitasatosporales</taxon>
        <taxon>Streptomycetaceae</taxon>
        <taxon>Kitasatospora</taxon>
    </lineage>
</organism>
<evidence type="ECO:0008006" key="2">
    <source>
        <dbReference type="Google" id="ProtNLM"/>
    </source>
</evidence>
<protein>
    <recommendedName>
        <fullName evidence="2">Bacterial transcriptional activator domain-containing protein</fullName>
    </recommendedName>
</protein>
<accession>A0AB33KEH3</accession>
<dbReference type="InterPro" id="IPR011990">
    <property type="entry name" value="TPR-like_helical_dom_sf"/>
</dbReference>
<evidence type="ECO:0000313" key="1">
    <source>
        <dbReference type="EMBL" id="BFP49855.1"/>
    </source>
</evidence>
<proteinExistence type="predicted"/>